<dbReference type="EMBL" id="FNGA01000003">
    <property type="protein sequence ID" value="SDL06409.1"/>
    <property type="molecule type" value="Genomic_DNA"/>
</dbReference>
<reference evidence="5" key="1">
    <citation type="submission" date="2016-10" db="EMBL/GenBank/DDBJ databases">
        <authorList>
            <person name="Varghese N."/>
            <person name="Submissions S."/>
        </authorList>
    </citation>
    <scope>NUCLEOTIDE SEQUENCE [LARGE SCALE GENOMIC DNA]</scope>
    <source>
        <strain evidence="5">DSM 16995</strain>
    </source>
</reference>
<dbReference type="PANTHER" id="PTHR35038">
    <property type="entry name" value="DISSIMILATORY SULFITE REDUCTASE SIRA"/>
    <property type="match status" value="1"/>
</dbReference>
<dbReference type="PANTHER" id="PTHR35038:SF8">
    <property type="entry name" value="C-TYPE POLYHEME CYTOCHROME OMCC"/>
    <property type="match status" value="1"/>
</dbReference>
<dbReference type="InterPro" id="IPR051829">
    <property type="entry name" value="Multiheme_Cytochr_ET"/>
</dbReference>
<evidence type="ECO:0000256" key="2">
    <source>
        <dbReference type="SAM" id="SignalP"/>
    </source>
</evidence>
<evidence type="ECO:0000313" key="4">
    <source>
        <dbReference type="EMBL" id="SDL06409.1"/>
    </source>
</evidence>
<evidence type="ECO:0000259" key="3">
    <source>
        <dbReference type="Pfam" id="PF13435"/>
    </source>
</evidence>
<keyword evidence="1 2" id="KW-0732">Signal</keyword>
<dbReference type="Gene3D" id="1.10.1130.10">
    <property type="entry name" value="Flavocytochrome C3, Chain A"/>
    <property type="match status" value="3"/>
</dbReference>
<organism evidence="4 5">
    <name type="scientific">Maridesulfovibrio ferrireducens</name>
    <dbReference type="NCBI Taxonomy" id="246191"/>
    <lineage>
        <taxon>Bacteria</taxon>
        <taxon>Pseudomonadati</taxon>
        <taxon>Thermodesulfobacteriota</taxon>
        <taxon>Desulfovibrionia</taxon>
        <taxon>Desulfovibrionales</taxon>
        <taxon>Desulfovibrionaceae</taxon>
        <taxon>Maridesulfovibrio</taxon>
    </lineage>
</organism>
<dbReference type="Proteomes" id="UP000199053">
    <property type="component" value="Unassembled WGS sequence"/>
</dbReference>
<feature type="chain" id="PRO_5011603590" evidence="2">
    <location>
        <begin position="23"/>
        <end position="428"/>
    </location>
</feature>
<dbReference type="InterPro" id="IPR036280">
    <property type="entry name" value="Multihaem_cyt_sf"/>
</dbReference>
<name>A0A1G9H0K8_9BACT</name>
<feature type="signal peptide" evidence="2">
    <location>
        <begin position="1"/>
        <end position="22"/>
    </location>
</feature>
<feature type="domain" description="Cytochrome c-552/4" evidence="3">
    <location>
        <begin position="44"/>
        <end position="75"/>
    </location>
</feature>
<accession>A0A1G9H0K8</accession>
<evidence type="ECO:0000256" key="1">
    <source>
        <dbReference type="ARBA" id="ARBA00022729"/>
    </source>
</evidence>
<protein>
    <submittedName>
        <fullName evidence="4">Cytochrome c554 and c-prime</fullName>
    </submittedName>
</protein>
<dbReference type="AlphaFoldDB" id="A0A1G9H0K8"/>
<dbReference type="InterPro" id="IPR023155">
    <property type="entry name" value="Cyt_c-552/4"/>
</dbReference>
<dbReference type="SUPFAM" id="SSF48695">
    <property type="entry name" value="Multiheme cytochromes"/>
    <property type="match status" value="1"/>
</dbReference>
<gene>
    <name evidence="4" type="ORF">SAMN05660337_1955</name>
</gene>
<keyword evidence="5" id="KW-1185">Reference proteome</keyword>
<dbReference type="OrthoDB" id="9814800at2"/>
<dbReference type="STRING" id="246191.SAMN05660337_1955"/>
<dbReference type="Pfam" id="PF13435">
    <property type="entry name" value="Cytochrome_C554"/>
    <property type="match status" value="2"/>
</dbReference>
<proteinExistence type="predicted"/>
<dbReference type="RefSeq" id="WP_092160607.1">
    <property type="nucleotide sequence ID" value="NZ_FNGA01000003.1"/>
</dbReference>
<sequence>MKRLYKLLIVVVTLMTFGGCTTNEPVVDVAKITSEPKTFVGSETCKTCHLEHYDSWKATNHSRMAQNAKSNVDAFIVDINDKVIKADFQKLADAGKLKAPVDQIYFPTKNDILYTLGNEWKQRYIVKKDGILYISPIQFNTETGRWVNYHEADWDKRPWLLKCGGCHTTGTKLDMDDMSKSTFTEPGVGCESCHGAGSWHVALPKTAVFEKRDTIVNPAKLPRGVAVQICGSCHNRGSSTMAKGAGWPVGYTPGKALETYYTSTSFAAGDKKHMYPNEFSKGHHQQYIDWLKSEHRREGVTCTSCHFVHQLGMPSTRFQTKGQGSSSCLTCHKPANQNMAHSIHSFANCIGCHMPRIAKSAESRDIHSHVFKTLLPSGTLENPAIPNSCQNCHRHKDENLAELQKRFKILSSVPKPQGKVVEPMNAYK</sequence>
<dbReference type="PROSITE" id="PS51257">
    <property type="entry name" value="PROKAR_LIPOPROTEIN"/>
    <property type="match status" value="1"/>
</dbReference>
<evidence type="ECO:0000313" key="5">
    <source>
        <dbReference type="Proteomes" id="UP000199053"/>
    </source>
</evidence>
<feature type="domain" description="Cytochrome c-552/4" evidence="3">
    <location>
        <begin position="161"/>
        <end position="195"/>
    </location>
</feature>